<dbReference type="AlphaFoldDB" id="A0A318TY97"/>
<evidence type="ECO:0000256" key="6">
    <source>
        <dbReference type="SAM" id="SignalP"/>
    </source>
</evidence>
<dbReference type="InterPro" id="IPR000297">
    <property type="entry name" value="PPIase_PpiC"/>
</dbReference>
<evidence type="ECO:0000256" key="2">
    <source>
        <dbReference type="ARBA" id="ARBA00022729"/>
    </source>
</evidence>
<dbReference type="PANTHER" id="PTHR47637">
    <property type="entry name" value="CHAPERONE SURA"/>
    <property type="match status" value="1"/>
</dbReference>
<gene>
    <name evidence="8" type="ORF">C8J30_107109</name>
</gene>
<dbReference type="EMBL" id="QJTK01000007">
    <property type="protein sequence ID" value="PYF09737.1"/>
    <property type="molecule type" value="Genomic_DNA"/>
</dbReference>
<dbReference type="Gene3D" id="3.10.50.40">
    <property type="match status" value="1"/>
</dbReference>
<dbReference type="SUPFAM" id="SSF54534">
    <property type="entry name" value="FKBP-like"/>
    <property type="match status" value="1"/>
</dbReference>
<feature type="signal peptide" evidence="6">
    <location>
        <begin position="1"/>
        <end position="26"/>
    </location>
</feature>
<evidence type="ECO:0000256" key="4">
    <source>
        <dbReference type="ARBA" id="ARBA00031484"/>
    </source>
</evidence>
<dbReference type="Proteomes" id="UP000247727">
    <property type="component" value="Unassembled WGS sequence"/>
</dbReference>
<keyword evidence="2 6" id="KW-0732">Signal</keyword>
<comment type="caution">
    <text evidence="8">The sequence shown here is derived from an EMBL/GenBank/DDBJ whole genome shotgun (WGS) entry which is preliminary data.</text>
</comment>
<keyword evidence="9" id="KW-1185">Reference proteome</keyword>
<reference evidence="8 9" key="1">
    <citation type="submission" date="2018-06" db="EMBL/GenBank/DDBJ databases">
        <title>Genomic Encyclopedia of Type Strains, Phase III (KMG-III): the genomes of soil and plant-associated and newly described type strains.</title>
        <authorList>
            <person name="Whitman W."/>
        </authorList>
    </citation>
    <scope>NUCLEOTIDE SEQUENCE [LARGE SCALE GENOMIC DNA]</scope>
    <source>
        <strain evidence="8 9">JA737</strain>
    </source>
</reference>
<dbReference type="Gene3D" id="1.10.4030.10">
    <property type="entry name" value="Porin chaperone SurA, peptide-binding domain"/>
    <property type="match status" value="1"/>
</dbReference>
<feature type="chain" id="PRO_5016259277" description="Parvulin-like PPIase" evidence="6">
    <location>
        <begin position="27"/>
        <end position="417"/>
    </location>
</feature>
<dbReference type="PROSITE" id="PS50198">
    <property type="entry name" value="PPIC_PPIASE_2"/>
    <property type="match status" value="1"/>
</dbReference>
<evidence type="ECO:0000256" key="5">
    <source>
        <dbReference type="PROSITE-ProRule" id="PRU00278"/>
    </source>
</evidence>
<dbReference type="Pfam" id="PF00639">
    <property type="entry name" value="Rotamase"/>
    <property type="match status" value="1"/>
</dbReference>
<feature type="domain" description="PpiC" evidence="7">
    <location>
        <begin position="172"/>
        <end position="268"/>
    </location>
</feature>
<sequence>MRHFPSVLGWALMAGLALGPMAPVQAQSAGGFSPVITVNGLAITGYEIAQRARFMELLGAKGDVRKMAEEALINDRLQSWKAQTLGITPSRDAVTKGMAEFAARANLSTEDFLKALGEAGVEGQTYRDFVASGMIWREVVKATYGGGRIQISDAEIDRALAIAPPQGTEPEPPKVLLSEIVVRNFPGRDAETMAKARKAAAAKTEADFAAMAKELSSSPTASKGGRLEWMPVTALPPEVRETVMSMSPGHASAPIQTPNSVSVFFMRGLDEGGPLTPQTQALGYATLLLGASGSPEAAAWHAKAEAEAQRCDDLYSVAGTLPPDRLERVDGARAGQVPADIARILPRMDIGEMQVVARGGNDLLVMLCDRGRALNAAVGETGPSREATRDKLLNARVGDMADRLLAQLRAEAVIVRK</sequence>
<organism evidence="8 9">
    <name type="scientific">Rhodobacter viridis</name>
    <dbReference type="NCBI Taxonomy" id="1054202"/>
    <lineage>
        <taxon>Bacteria</taxon>
        <taxon>Pseudomonadati</taxon>
        <taxon>Pseudomonadota</taxon>
        <taxon>Alphaproteobacteria</taxon>
        <taxon>Rhodobacterales</taxon>
        <taxon>Rhodobacter group</taxon>
        <taxon>Rhodobacter</taxon>
    </lineage>
</organism>
<evidence type="ECO:0000256" key="1">
    <source>
        <dbReference type="ARBA" id="ARBA00018370"/>
    </source>
</evidence>
<dbReference type="InterPro" id="IPR050280">
    <property type="entry name" value="OMP_Chaperone_SurA"/>
</dbReference>
<evidence type="ECO:0000256" key="3">
    <source>
        <dbReference type="ARBA" id="ARBA00030642"/>
    </source>
</evidence>
<evidence type="ECO:0000259" key="7">
    <source>
        <dbReference type="PROSITE" id="PS50198"/>
    </source>
</evidence>
<protein>
    <recommendedName>
        <fullName evidence="1">Parvulin-like PPIase</fullName>
    </recommendedName>
    <alternativeName>
        <fullName evidence="3">Peptidyl-prolyl cis-trans isomerase plp</fullName>
    </alternativeName>
    <alternativeName>
        <fullName evidence="4">Rotamase plp</fullName>
    </alternativeName>
</protein>
<dbReference type="GO" id="GO:0003755">
    <property type="term" value="F:peptidyl-prolyl cis-trans isomerase activity"/>
    <property type="evidence" value="ECO:0007669"/>
    <property type="project" value="UniProtKB-KW"/>
</dbReference>
<name>A0A318TY97_9RHOB</name>
<keyword evidence="5" id="KW-0413">Isomerase</keyword>
<keyword evidence="5" id="KW-0697">Rotamase</keyword>
<dbReference type="InterPro" id="IPR046357">
    <property type="entry name" value="PPIase_dom_sf"/>
</dbReference>
<evidence type="ECO:0000313" key="8">
    <source>
        <dbReference type="EMBL" id="PYF09737.1"/>
    </source>
</evidence>
<evidence type="ECO:0000313" key="9">
    <source>
        <dbReference type="Proteomes" id="UP000247727"/>
    </source>
</evidence>
<dbReference type="InterPro" id="IPR027304">
    <property type="entry name" value="Trigger_fact/SurA_dom_sf"/>
</dbReference>
<accession>A0A318TY97</accession>
<dbReference type="SUPFAM" id="SSF109998">
    <property type="entry name" value="Triger factor/SurA peptide-binding domain-like"/>
    <property type="match status" value="1"/>
</dbReference>
<proteinExistence type="predicted"/>
<dbReference type="PANTHER" id="PTHR47637:SF1">
    <property type="entry name" value="CHAPERONE SURA"/>
    <property type="match status" value="1"/>
</dbReference>